<evidence type="ECO:0000313" key="2">
    <source>
        <dbReference type="Proteomes" id="UP000199448"/>
    </source>
</evidence>
<dbReference type="RefSeq" id="WP_093113485.1">
    <property type="nucleotide sequence ID" value="NZ_FNGG01000004.1"/>
</dbReference>
<name>A0A1H5NID4_9FLAO</name>
<proteinExistence type="predicted"/>
<sequence length="279" mass="31299">MKKLIFTAVLFVNISIGAAGQELDQYQYVRVPEKFDFLNEDNQYQLNALTAFLFEKFGFTALYEEPTPEGVQPCEILDANVHDESSIFSSKVYVTLRDCKKEVVFTSRTGTSREKDYKDSYHEALRDAFKSIEELQHSFSGEVVIDPVVSVEEKEAYEEASEVDSLPAEVIVDPVVTSEEREELKKPAKTRNRKTVAGTYMNGAVSYELKKTAVGFDLFKKGETEVFAKLINSGSGENYLYSSASGNGNAYFDAQGNLVAEYFDANSGQVITVTYRKDQ</sequence>
<organism evidence="1 2">
    <name type="scientific">Salinimicrobium catena</name>
    <dbReference type="NCBI Taxonomy" id="390640"/>
    <lineage>
        <taxon>Bacteria</taxon>
        <taxon>Pseudomonadati</taxon>
        <taxon>Bacteroidota</taxon>
        <taxon>Flavobacteriia</taxon>
        <taxon>Flavobacteriales</taxon>
        <taxon>Flavobacteriaceae</taxon>
        <taxon>Salinimicrobium</taxon>
    </lineage>
</organism>
<protein>
    <recommendedName>
        <fullName evidence="3">Secreted protein</fullName>
    </recommendedName>
</protein>
<gene>
    <name evidence="1" type="ORF">SAMN04488034_104219</name>
</gene>
<evidence type="ECO:0000313" key="1">
    <source>
        <dbReference type="EMBL" id="SEF01409.1"/>
    </source>
</evidence>
<evidence type="ECO:0008006" key="3">
    <source>
        <dbReference type="Google" id="ProtNLM"/>
    </source>
</evidence>
<dbReference type="EMBL" id="FNUG01000004">
    <property type="protein sequence ID" value="SEF01409.1"/>
    <property type="molecule type" value="Genomic_DNA"/>
</dbReference>
<dbReference type="AlphaFoldDB" id="A0A1H5NID4"/>
<keyword evidence="2" id="KW-1185">Reference proteome</keyword>
<dbReference type="OrthoDB" id="1274006at2"/>
<dbReference type="STRING" id="390640.SAMN04488034_104219"/>
<dbReference type="Proteomes" id="UP000199448">
    <property type="component" value="Unassembled WGS sequence"/>
</dbReference>
<accession>A0A1H5NID4</accession>
<reference evidence="1 2" key="1">
    <citation type="submission" date="2016-10" db="EMBL/GenBank/DDBJ databases">
        <authorList>
            <person name="de Groot N.N."/>
        </authorList>
    </citation>
    <scope>NUCLEOTIDE SEQUENCE [LARGE SCALE GENOMIC DNA]</scope>
    <source>
        <strain evidence="1 2">DSM 23553</strain>
    </source>
</reference>